<evidence type="ECO:0000313" key="4">
    <source>
        <dbReference type="EMBL" id="BAY98948.1"/>
    </source>
</evidence>
<feature type="modified residue" description="4-aspartylphosphate" evidence="2">
    <location>
        <position position="58"/>
    </location>
</feature>
<dbReference type="Gene3D" id="3.40.50.2300">
    <property type="match status" value="1"/>
</dbReference>
<feature type="domain" description="Response regulatory" evidence="3">
    <location>
        <begin position="7"/>
        <end position="124"/>
    </location>
</feature>
<dbReference type="InterPro" id="IPR001789">
    <property type="entry name" value="Sig_transdc_resp-reg_receiver"/>
</dbReference>
<dbReference type="EMBL" id="AP018248">
    <property type="protein sequence ID" value="BAY98948.1"/>
    <property type="molecule type" value="Genomic_DNA"/>
</dbReference>
<protein>
    <submittedName>
        <fullName evidence="4">Response regulator receiver protein</fullName>
    </submittedName>
</protein>
<dbReference type="InterPro" id="IPR011006">
    <property type="entry name" value="CheY-like_superfamily"/>
</dbReference>
<proteinExistence type="predicted"/>
<evidence type="ECO:0000256" key="1">
    <source>
        <dbReference type="ARBA" id="ARBA00022553"/>
    </source>
</evidence>
<evidence type="ECO:0000313" key="5">
    <source>
        <dbReference type="Proteomes" id="UP000218785"/>
    </source>
</evidence>
<evidence type="ECO:0000259" key="3">
    <source>
        <dbReference type="PROSITE" id="PS50110"/>
    </source>
</evidence>
<dbReference type="GO" id="GO:0000160">
    <property type="term" value="P:phosphorelay signal transduction system"/>
    <property type="evidence" value="ECO:0007669"/>
    <property type="project" value="InterPro"/>
</dbReference>
<name>A0A1Z4MZM8_9CYAN</name>
<dbReference type="PROSITE" id="PS50110">
    <property type="entry name" value="RESPONSE_REGULATORY"/>
    <property type="match status" value="1"/>
</dbReference>
<dbReference type="RefSeq" id="WP_096576745.1">
    <property type="nucleotide sequence ID" value="NZ_CAWNJS010000001.1"/>
</dbReference>
<dbReference type="SUPFAM" id="SSF52172">
    <property type="entry name" value="CheY-like"/>
    <property type="match status" value="1"/>
</dbReference>
<dbReference type="Pfam" id="PF00072">
    <property type="entry name" value="Response_reg"/>
    <property type="match status" value="1"/>
</dbReference>
<keyword evidence="5" id="KW-1185">Reference proteome</keyword>
<dbReference type="PANTHER" id="PTHR44591">
    <property type="entry name" value="STRESS RESPONSE REGULATOR PROTEIN 1"/>
    <property type="match status" value="1"/>
</dbReference>
<reference evidence="4 5" key="1">
    <citation type="submission" date="2017-06" db="EMBL/GenBank/DDBJ databases">
        <title>Genome sequencing of cyanobaciteial culture collection at National Institute for Environmental Studies (NIES).</title>
        <authorList>
            <person name="Hirose Y."/>
            <person name="Shimura Y."/>
            <person name="Fujisawa T."/>
            <person name="Nakamura Y."/>
            <person name="Kawachi M."/>
        </authorList>
    </citation>
    <scope>NUCLEOTIDE SEQUENCE [LARGE SCALE GENOMIC DNA]</scope>
    <source>
        <strain evidence="4 5">NIES-37</strain>
    </source>
</reference>
<keyword evidence="1 2" id="KW-0597">Phosphoprotein</keyword>
<sequence length="127" mass="14264">MHNHTKQIFICDDSVENTLWLKSALLIHGFKSKIFLSGVALLDFLDNKPDLPDLLIVDLKMPVISGLEIIQKIKQSHKLKSIPIILITGIDKFDIENINHVEINGFIRKAIDLDTLIASVTALLPKD</sequence>
<dbReference type="PANTHER" id="PTHR44591:SF3">
    <property type="entry name" value="RESPONSE REGULATORY DOMAIN-CONTAINING PROTEIN"/>
    <property type="match status" value="1"/>
</dbReference>
<organism evidence="4 5">
    <name type="scientific">Tolypothrix tenuis PCC 7101</name>
    <dbReference type="NCBI Taxonomy" id="231146"/>
    <lineage>
        <taxon>Bacteria</taxon>
        <taxon>Bacillati</taxon>
        <taxon>Cyanobacteriota</taxon>
        <taxon>Cyanophyceae</taxon>
        <taxon>Nostocales</taxon>
        <taxon>Tolypothrichaceae</taxon>
        <taxon>Tolypothrix</taxon>
    </lineage>
</organism>
<dbReference type="Proteomes" id="UP000218785">
    <property type="component" value="Chromosome"/>
</dbReference>
<dbReference type="KEGG" id="ttq:NIES37_29260"/>
<dbReference type="AlphaFoldDB" id="A0A1Z4MZM8"/>
<evidence type="ECO:0000256" key="2">
    <source>
        <dbReference type="PROSITE-ProRule" id="PRU00169"/>
    </source>
</evidence>
<accession>A0A1Z4MZM8</accession>
<dbReference type="InterPro" id="IPR050595">
    <property type="entry name" value="Bact_response_regulator"/>
</dbReference>
<gene>
    <name evidence="4" type="ORF">NIES37_29260</name>
</gene>
<dbReference type="SMART" id="SM00448">
    <property type="entry name" value="REC"/>
    <property type="match status" value="1"/>
</dbReference>